<sequence>MKRVRNVFLIAFFIFNAPFSIQAQFFNPKSCSVWLKPSENIAICDDSTAIGNYYTLPSNDSSSLAVLDKISAYKKGTLFMVLKTLDSTTEQALAGFGRIQIFRDRITVAAHDIPMTKVIRSAPTMIRVSYHYNSGNRNYRGVSFIDSATRFTEILHFDRLLDTMEIRKVETYLALKYSINITENKNKKLRDYIDGQNAKYWDVERDLVFNEEVMALGRVDSLGFYQTQTFSADAASIQISLDSTSLLAQMPEGDLANNSMLIFSKSKTTPEAMQCGEALGSRAWQINPVNWKYETDRVYLTVKQQLSKDEWPSLSNGYSQIPIRGAQSGDYTRLTIPVTAEMEESQYYLVWGAPETRCKPLCQVVTTPCTPATPSFINLKLAPEALPAHVDLLNLTTNERLEETLMVENSTIKNLASGQYQIHISNPDVTLADQVILLDNCPDLTDPYAGHPWANEANLLTSGADNTNTGNATSQSGEDNTSSGMYLQEQRVTAGIRAYPNPSSGDHEIHFQFNDLNDMPFKIEVFDKGGSPLLVEKFIPSGTATLFSHIFDVDGTYLVRFTSPSYSDLIQVVVN</sequence>
<protein>
    <recommendedName>
        <fullName evidence="3">DUF8202 domain-containing protein</fullName>
    </recommendedName>
</protein>
<evidence type="ECO:0000256" key="1">
    <source>
        <dbReference type="SAM" id="MobiDB-lite"/>
    </source>
</evidence>
<feature type="domain" description="DUF8202" evidence="3">
    <location>
        <begin position="165"/>
        <end position="303"/>
    </location>
</feature>
<organism evidence="4 5">
    <name type="scientific">Algoriphagus iocasae</name>
    <dbReference type="NCBI Taxonomy" id="1836499"/>
    <lineage>
        <taxon>Bacteria</taxon>
        <taxon>Pseudomonadati</taxon>
        <taxon>Bacteroidota</taxon>
        <taxon>Cytophagia</taxon>
        <taxon>Cytophagales</taxon>
        <taxon>Cyclobacteriaceae</taxon>
        <taxon>Algoriphagus</taxon>
    </lineage>
</organism>
<accession>A0A841MPH8</accession>
<feature type="signal peptide" evidence="2">
    <location>
        <begin position="1"/>
        <end position="23"/>
    </location>
</feature>
<dbReference type="InterPro" id="IPR058515">
    <property type="entry name" value="DUF8202"/>
</dbReference>
<keyword evidence="2" id="KW-0732">Signal</keyword>
<gene>
    <name evidence="4" type="ORF">FHS59_000080</name>
</gene>
<comment type="caution">
    <text evidence="4">The sequence shown here is derived from an EMBL/GenBank/DDBJ whole genome shotgun (WGS) entry which is preliminary data.</text>
</comment>
<dbReference type="AlphaFoldDB" id="A0A841MPH8"/>
<name>A0A841MPH8_9BACT</name>
<dbReference type="Pfam" id="PF26628">
    <property type="entry name" value="DUF8202"/>
    <property type="match status" value="1"/>
</dbReference>
<evidence type="ECO:0000259" key="3">
    <source>
        <dbReference type="Pfam" id="PF26628"/>
    </source>
</evidence>
<dbReference type="EMBL" id="JACIJO010000001">
    <property type="protein sequence ID" value="MBB6324465.1"/>
    <property type="molecule type" value="Genomic_DNA"/>
</dbReference>
<feature type="chain" id="PRO_5032734377" description="DUF8202 domain-containing protein" evidence="2">
    <location>
        <begin position="24"/>
        <end position="575"/>
    </location>
</feature>
<feature type="region of interest" description="Disordered" evidence="1">
    <location>
        <begin position="460"/>
        <end position="483"/>
    </location>
</feature>
<dbReference type="Proteomes" id="UP000588604">
    <property type="component" value="Unassembled WGS sequence"/>
</dbReference>
<reference evidence="4 5" key="1">
    <citation type="submission" date="2020-08" db="EMBL/GenBank/DDBJ databases">
        <title>Genomic Encyclopedia of Type Strains, Phase IV (KMG-IV): sequencing the most valuable type-strain genomes for metagenomic binning, comparative biology and taxonomic classification.</title>
        <authorList>
            <person name="Goeker M."/>
        </authorList>
    </citation>
    <scope>NUCLEOTIDE SEQUENCE [LARGE SCALE GENOMIC DNA]</scope>
    <source>
        <strain evidence="4 5">DSM 102044</strain>
    </source>
</reference>
<proteinExistence type="predicted"/>
<evidence type="ECO:0000256" key="2">
    <source>
        <dbReference type="SAM" id="SignalP"/>
    </source>
</evidence>
<dbReference type="RefSeq" id="WP_184492449.1">
    <property type="nucleotide sequence ID" value="NZ_JACIJO010000001.1"/>
</dbReference>
<evidence type="ECO:0000313" key="4">
    <source>
        <dbReference type="EMBL" id="MBB6324465.1"/>
    </source>
</evidence>
<keyword evidence="5" id="KW-1185">Reference proteome</keyword>
<evidence type="ECO:0000313" key="5">
    <source>
        <dbReference type="Proteomes" id="UP000588604"/>
    </source>
</evidence>